<name>A0A238YPD2_9BACT</name>
<dbReference type="Pfam" id="PF00132">
    <property type="entry name" value="Hexapep"/>
    <property type="match status" value="2"/>
</dbReference>
<dbReference type="Proteomes" id="UP000198405">
    <property type="component" value="Unassembled WGS sequence"/>
</dbReference>
<accession>A0A238YPD2</accession>
<keyword evidence="2" id="KW-1185">Reference proteome</keyword>
<proteinExistence type="predicted"/>
<gene>
    <name evidence="1" type="ORF">SAMN06265340_10451</name>
</gene>
<dbReference type="PANTHER" id="PTHR13061:SF29">
    <property type="entry name" value="GAMMA CARBONIC ANHYDRASE-LIKE 1, MITOCHONDRIAL-RELATED"/>
    <property type="match status" value="1"/>
</dbReference>
<dbReference type="InterPro" id="IPR050484">
    <property type="entry name" value="Transf_Hexapept/Carb_Anhydrase"/>
</dbReference>
<evidence type="ECO:0000313" key="1">
    <source>
        <dbReference type="EMBL" id="SNR72524.1"/>
    </source>
</evidence>
<dbReference type="Gene3D" id="2.160.10.10">
    <property type="entry name" value="Hexapeptide repeat proteins"/>
    <property type="match status" value="1"/>
</dbReference>
<evidence type="ECO:0000313" key="2">
    <source>
        <dbReference type="Proteomes" id="UP000198405"/>
    </source>
</evidence>
<dbReference type="GO" id="GO:0016740">
    <property type="term" value="F:transferase activity"/>
    <property type="evidence" value="ECO:0007669"/>
    <property type="project" value="UniProtKB-KW"/>
</dbReference>
<dbReference type="EMBL" id="FZOB01000004">
    <property type="protein sequence ID" value="SNR72524.1"/>
    <property type="molecule type" value="Genomic_DNA"/>
</dbReference>
<protein>
    <submittedName>
        <fullName evidence="1">Carbonic anhydrase or acetyltransferase, isoleucine patch superfamily</fullName>
    </submittedName>
</protein>
<dbReference type="AlphaFoldDB" id="A0A238YPD2"/>
<sequence length="172" mass="18738">MIIKKYKEKEPLIGKNVFIAEDATIIGDVEIGDDSSIWYKVVIRGDVNFIKIGKATSVQDGTVIHVTNRTAPTTVGDYVTIGHGVKLHGCTIKNNCLIGIGAIILDNAVINENSIVAAGTLIPPGKEFPAGSLIMGFPGKVVRKLTEEEIEGLKEHALRYVNYKDEYLKMGR</sequence>
<dbReference type="CDD" id="cd04645">
    <property type="entry name" value="LbH_gamma_CA_like"/>
    <property type="match status" value="1"/>
</dbReference>
<keyword evidence="1" id="KW-0808">Transferase</keyword>
<dbReference type="PANTHER" id="PTHR13061">
    <property type="entry name" value="DYNACTIN SUBUNIT P25"/>
    <property type="match status" value="1"/>
</dbReference>
<dbReference type="InterPro" id="IPR047324">
    <property type="entry name" value="LbH_gamma_CA-like"/>
</dbReference>
<dbReference type="InterPro" id="IPR011004">
    <property type="entry name" value="Trimer_LpxA-like_sf"/>
</dbReference>
<dbReference type="InterPro" id="IPR001451">
    <property type="entry name" value="Hexapep"/>
</dbReference>
<reference evidence="2" key="1">
    <citation type="submission" date="2017-06" db="EMBL/GenBank/DDBJ databases">
        <authorList>
            <person name="Varghese N."/>
            <person name="Submissions S."/>
        </authorList>
    </citation>
    <scope>NUCLEOTIDE SEQUENCE [LARGE SCALE GENOMIC DNA]</scope>
    <source>
        <strain evidence="2">DSM 15668</strain>
    </source>
</reference>
<organism evidence="1 2">
    <name type="scientific">Desulfurobacterium atlanticum</name>
    <dbReference type="NCBI Taxonomy" id="240169"/>
    <lineage>
        <taxon>Bacteria</taxon>
        <taxon>Pseudomonadati</taxon>
        <taxon>Aquificota</taxon>
        <taxon>Aquificia</taxon>
        <taxon>Desulfurobacteriales</taxon>
        <taxon>Desulfurobacteriaceae</taxon>
        <taxon>Desulfurobacterium</taxon>
    </lineage>
</organism>
<dbReference type="SUPFAM" id="SSF51161">
    <property type="entry name" value="Trimeric LpxA-like enzymes"/>
    <property type="match status" value="1"/>
</dbReference>